<dbReference type="EMBL" id="KT389472">
    <property type="protein sequence ID" value="ALI93261.1"/>
    <property type="molecule type" value="Genomic_DNA"/>
</dbReference>
<dbReference type="PANTHER" id="PTHR40688:SF2">
    <property type="entry name" value="RIBBON-HELIX-HELIX PROTEIN COPG DOMAIN-CONTAINING PROTEIN"/>
    <property type="match status" value="1"/>
</dbReference>
<gene>
    <name evidence="1" type="primary">copG</name>
</gene>
<dbReference type="Gene3D" id="1.10.1220.10">
    <property type="entry name" value="Met repressor-like"/>
    <property type="match status" value="1"/>
</dbReference>
<reference evidence="1" key="1">
    <citation type="journal article" date="2016" name="Biotechnol. Bioprocess Eng.">
        <title>Explored a cryptic plasmid pSXM33 from Shewanella xiamenensis BC01 and construction as the shuttle vector.</title>
        <authorList>
            <person name="Zhou Y."/>
            <person name="Ng I.-S."/>
        </authorList>
    </citation>
    <scope>NUCLEOTIDE SEQUENCE</scope>
    <source>
        <strain evidence="1">BC01</strain>
        <plasmid evidence="1">pSXM33</plasmid>
    </source>
</reference>
<proteinExistence type="predicted"/>
<organism evidence="1">
    <name type="scientific">Shewanella xiamenensis</name>
    <dbReference type="NCBI Taxonomy" id="332186"/>
    <lineage>
        <taxon>Bacteria</taxon>
        <taxon>Pseudomonadati</taxon>
        <taxon>Pseudomonadota</taxon>
        <taxon>Gammaproteobacteria</taxon>
        <taxon>Alteromonadales</taxon>
        <taxon>Shewanellaceae</taxon>
        <taxon>Shewanella</taxon>
    </lineage>
</organism>
<dbReference type="Pfam" id="PF07878">
    <property type="entry name" value="RHH_5"/>
    <property type="match status" value="1"/>
</dbReference>
<dbReference type="InterPro" id="IPR013321">
    <property type="entry name" value="Arc_rbn_hlx_hlx"/>
</dbReference>
<evidence type="ECO:0000313" key="1">
    <source>
        <dbReference type="EMBL" id="ALI93261.1"/>
    </source>
</evidence>
<protein>
    <submittedName>
        <fullName evidence="1">CopG family transcriptional regulator</fullName>
    </submittedName>
</protein>
<accession>A0A073KVW7</accession>
<dbReference type="GO" id="GO:0006355">
    <property type="term" value="P:regulation of DNA-templated transcription"/>
    <property type="evidence" value="ECO:0007669"/>
    <property type="project" value="InterPro"/>
</dbReference>
<dbReference type="AlphaFoldDB" id="A0A073KVW7"/>
<keyword evidence="1" id="KW-0614">Plasmid</keyword>
<dbReference type="InterPro" id="IPR012869">
    <property type="entry name" value="RHH_5"/>
</dbReference>
<dbReference type="CDD" id="cd22233">
    <property type="entry name" value="RHH_CopAso-like"/>
    <property type="match status" value="1"/>
</dbReference>
<geneLocation type="plasmid" evidence="1">
    <name>pSXM33</name>
</geneLocation>
<dbReference type="PANTHER" id="PTHR40688">
    <property type="match status" value="1"/>
</dbReference>
<dbReference type="SUPFAM" id="SSF47598">
    <property type="entry name" value="Ribbon-helix-helix"/>
    <property type="match status" value="1"/>
</dbReference>
<name>A0A073KVW7_9GAMM</name>
<dbReference type="InterPro" id="IPR010985">
    <property type="entry name" value="Ribbon_hlx_hlx"/>
</dbReference>
<dbReference type="InterPro" id="IPR052991">
    <property type="entry name" value="Non-func_TypeII_TA_Antitoxin"/>
</dbReference>
<sequence>MLRFTMSVMSVRLSDEIEQKLVQLAQSTGRTKSWLANQAIQDYLDREAWQIAEIQAALREADAGDFVPENEMNAKFQRWGINAG</sequence>